<feature type="domain" description="NlpC/P60" evidence="7">
    <location>
        <begin position="461"/>
        <end position="586"/>
    </location>
</feature>
<dbReference type="Gene3D" id="3.90.1720.10">
    <property type="entry name" value="endopeptidase domain like (from Nostoc punctiforme)"/>
    <property type="match status" value="1"/>
</dbReference>
<comment type="caution">
    <text evidence="8">The sequence shown here is derived from an EMBL/GenBank/DDBJ whole genome shotgun (WGS) entry which is preliminary data.</text>
</comment>
<feature type="compositionally biased region" description="Basic and acidic residues" evidence="5">
    <location>
        <begin position="30"/>
        <end position="42"/>
    </location>
</feature>
<keyword evidence="6" id="KW-1133">Transmembrane helix</keyword>
<dbReference type="InterPro" id="IPR038765">
    <property type="entry name" value="Papain-like_cys_pep_sf"/>
</dbReference>
<evidence type="ECO:0000256" key="1">
    <source>
        <dbReference type="ARBA" id="ARBA00007074"/>
    </source>
</evidence>
<evidence type="ECO:0000256" key="5">
    <source>
        <dbReference type="SAM" id="MobiDB-lite"/>
    </source>
</evidence>
<evidence type="ECO:0000259" key="7">
    <source>
        <dbReference type="PROSITE" id="PS51935"/>
    </source>
</evidence>
<dbReference type="SUPFAM" id="SSF54001">
    <property type="entry name" value="Cysteine proteinases"/>
    <property type="match status" value="1"/>
</dbReference>
<name>A0ABS2GC50_9FIRM</name>
<keyword evidence="6" id="KW-0812">Transmembrane</keyword>
<accession>A0ABS2GC50</accession>
<keyword evidence="4" id="KW-0788">Thiol protease</keyword>
<dbReference type="PROSITE" id="PS51935">
    <property type="entry name" value="NLPC_P60"/>
    <property type="match status" value="1"/>
</dbReference>
<dbReference type="InterPro" id="IPR051202">
    <property type="entry name" value="Peptidase_C40"/>
</dbReference>
<keyword evidence="9" id="KW-1185">Reference proteome</keyword>
<sequence>MEKKQEKQPVGQKLRREREGADNTLRQNRQKAEKKPEGDAGKKKAQRKLIQAETKKSKKKLHFVDPEGKKAPGSAKNPASAARAMTHTPAAAVSGKLHQAVNSNNEDRNVGVDAAHFTEGTAEGTVHAADHMVYSHKLKKYSKAQKLEAKTDKANIDAMFQEAMQNNPGAASNPFSRWRQRQEIKKQYAAMKAGQDAAHTGAAAKGSKRFTDTLKETGERLLQFVKNHSHIIILMLCAGLMVLVISGMVSSCSMMMNSMGNTILGTSFTAEDEDLQGADTDYEALETALRNSINNIESEYPGYDEYRYNLAEIGHNPYELAALLTVQFENYTRSQVQAELQRIFGEQYELTLEEEVEIRTRTETRTGTSSYTDPETGETYEEDYEYEVEVEYEYYILNVTLTNTGIGVVARGSGLTDDQLERYDVLMETRGNRDDLFGDVNFAVPGSEYLDYDIPGEALTDEKFRRMIEEAEKYLGYPYVWGGSSPSTSFDCSGFVSWVINHSGNGWNVGRSTANGLMGYCDIIRKSEAKPGDLIFFQGTYNTSGASHVGIYVGGGMMIHCGNPISYASIETSYWQQHYYCMGRIR</sequence>
<keyword evidence="3" id="KW-0378">Hydrolase</keyword>
<keyword evidence="6" id="KW-0472">Membrane</keyword>
<dbReference type="InterPro" id="IPR000064">
    <property type="entry name" value="NLP_P60_dom"/>
</dbReference>
<feature type="transmembrane region" description="Helical" evidence="6">
    <location>
        <begin position="230"/>
        <end position="249"/>
    </location>
</feature>
<evidence type="ECO:0000256" key="2">
    <source>
        <dbReference type="ARBA" id="ARBA00022670"/>
    </source>
</evidence>
<evidence type="ECO:0000313" key="9">
    <source>
        <dbReference type="Proteomes" id="UP000729290"/>
    </source>
</evidence>
<dbReference type="Pfam" id="PF00877">
    <property type="entry name" value="NLPC_P60"/>
    <property type="match status" value="1"/>
</dbReference>
<dbReference type="NCBIfam" id="NF045974">
    <property type="entry name" value="conju_CD1108"/>
    <property type="match status" value="1"/>
</dbReference>
<keyword evidence="2" id="KW-0645">Protease</keyword>
<comment type="similarity">
    <text evidence="1">Belongs to the peptidase C40 family.</text>
</comment>
<protein>
    <submittedName>
        <fullName evidence="8">C40 family peptidase</fullName>
    </submittedName>
</protein>
<evidence type="ECO:0000256" key="4">
    <source>
        <dbReference type="ARBA" id="ARBA00022807"/>
    </source>
</evidence>
<evidence type="ECO:0000313" key="8">
    <source>
        <dbReference type="EMBL" id="MBM6878123.1"/>
    </source>
</evidence>
<evidence type="ECO:0000256" key="6">
    <source>
        <dbReference type="SAM" id="Phobius"/>
    </source>
</evidence>
<dbReference type="PANTHER" id="PTHR47053">
    <property type="entry name" value="MUREIN DD-ENDOPEPTIDASE MEPH-RELATED"/>
    <property type="match status" value="1"/>
</dbReference>
<dbReference type="Proteomes" id="UP000729290">
    <property type="component" value="Unassembled WGS sequence"/>
</dbReference>
<dbReference type="PANTHER" id="PTHR47053:SF1">
    <property type="entry name" value="MUREIN DD-ENDOPEPTIDASE MEPH-RELATED"/>
    <property type="match status" value="1"/>
</dbReference>
<dbReference type="RefSeq" id="WP_205133848.1">
    <property type="nucleotide sequence ID" value="NZ_JACSNT010000009.1"/>
</dbReference>
<gene>
    <name evidence="8" type="ORF">H9X83_08105</name>
</gene>
<organism evidence="8 9">
    <name type="scientific">Anaerotignum lactatifermentans</name>
    <dbReference type="NCBI Taxonomy" id="160404"/>
    <lineage>
        <taxon>Bacteria</taxon>
        <taxon>Bacillati</taxon>
        <taxon>Bacillota</taxon>
        <taxon>Clostridia</taxon>
        <taxon>Lachnospirales</taxon>
        <taxon>Anaerotignaceae</taxon>
        <taxon>Anaerotignum</taxon>
    </lineage>
</organism>
<evidence type="ECO:0000256" key="3">
    <source>
        <dbReference type="ARBA" id="ARBA00022801"/>
    </source>
</evidence>
<dbReference type="EMBL" id="JACSNV010000010">
    <property type="protein sequence ID" value="MBM6878123.1"/>
    <property type="molecule type" value="Genomic_DNA"/>
</dbReference>
<reference evidence="8 9" key="1">
    <citation type="journal article" date="2021" name="Sci. Rep.">
        <title>The distribution of antibiotic resistance genes in chicken gut microbiota commensals.</title>
        <authorList>
            <person name="Juricova H."/>
            <person name="Matiasovicova J."/>
            <person name="Kubasova T."/>
            <person name="Cejkova D."/>
            <person name="Rychlik I."/>
        </authorList>
    </citation>
    <scope>NUCLEOTIDE SEQUENCE [LARGE SCALE GENOMIC DNA]</scope>
    <source>
        <strain evidence="8 9">An431b</strain>
    </source>
</reference>
<feature type="region of interest" description="Disordered" evidence="5">
    <location>
        <begin position="1"/>
        <end position="83"/>
    </location>
</feature>
<proteinExistence type="inferred from homology"/>